<accession>A0A7R9ACT5</accession>
<keyword evidence="3" id="KW-1185">Reference proteome</keyword>
<dbReference type="EMBL" id="LR903121">
    <property type="protein sequence ID" value="CAD7251510.1"/>
    <property type="molecule type" value="Genomic_DNA"/>
</dbReference>
<feature type="chain" id="PRO_5036402845" evidence="1">
    <location>
        <begin position="18"/>
        <end position="549"/>
    </location>
</feature>
<keyword evidence="1" id="KW-0732">Signal</keyword>
<feature type="signal peptide" evidence="1">
    <location>
        <begin position="1"/>
        <end position="17"/>
    </location>
</feature>
<gene>
    <name evidence="2" type="ORF">DSTB1V02_LOCUS11276</name>
</gene>
<dbReference type="AlphaFoldDB" id="A0A7R9ACT5"/>
<organism evidence="2">
    <name type="scientific">Darwinula stevensoni</name>
    <dbReference type="NCBI Taxonomy" id="69355"/>
    <lineage>
        <taxon>Eukaryota</taxon>
        <taxon>Metazoa</taxon>
        <taxon>Ecdysozoa</taxon>
        <taxon>Arthropoda</taxon>
        <taxon>Crustacea</taxon>
        <taxon>Oligostraca</taxon>
        <taxon>Ostracoda</taxon>
        <taxon>Podocopa</taxon>
        <taxon>Podocopida</taxon>
        <taxon>Darwinulocopina</taxon>
        <taxon>Darwinuloidea</taxon>
        <taxon>Darwinulidae</taxon>
        <taxon>Darwinula</taxon>
    </lineage>
</organism>
<dbReference type="Proteomes" id="UP000677054">
    <property type="component" value="Unassembled WGS sequence"/>
</dbReference>
<protein>
    <submittedName>
        <fullName evidence="2">Uncharacterized protein</fullName>
    </submittedName>
</protein>
<reference evidence="2" key="1">
    <citation type="submission" date="2020-11" db="EMBL/GenBank/DDBJ databases">
        <authorList>
            <person name="Tran Van P."/>
        </authorList>
    </citation>
    <scope>NUCLEOTIDE SEQUENCE</scope>
</reference>
<sequence length="549" mass="59486">MLRLLLCLAAFLPAILAQGGSLETFEDVAAALLAGHRVSANFDSSLCESTNIPEPLVGSVHFDAWSYTEVELETPYVVALQSFLTPTGTFILVISYVDANGVAVFDSYEISSENGLVIDNFVVQCAVGVGAFFVEKGNHQPEKFTPEGEASEPKETDRTQLHICSSTALTSYEELLAALMEGRQLTTAATVSDCLHPLPPEVTTAAGGSSYYQFYVVPDETGEEVIIVEYPGLLLSVNEGETVYTVTRTFISPDGSVFIIVNYYNTLTWEDEYPYPEGYRCVLGESMKFFDASGDSYDSFGTYAELDAAFLEGKDIQVSLISSSCLSPNTTLPEVLNLGAKVISWVRTEAGEQPGIVFSQSIVDVFGDFVLEEFYAAEDDQLYLRTTAFNPIDPADAPEVLLYMCAIGEGALFSAPSFGRTELTDYAAVVEAEMNGAKLSAEIDFNECVDPTGEVDLSGVRAGAYLQDLVIFSPGTPDARLFGSAFALNSDPISVYAYESFGVTVDENNNAVVAPGYWHYNENGEWTNDFGTTILECTLGEGVMIFQEA</sequence>
<dbReference type="EMBL" id="CAJPEV010003604">
    <property type="protein sequence ID" value="CAG0900121.1"/>
    <property type="molecule type" value="Genomic_DNA"/>
</dbReference>
<proteinExistence type="predicted"/>
<evidence type="ECO:0000313" key="3">
    <source>
        <dbReference type="Proteomes" id="UP000677054"/>
    </source>
</evidence>
<name>A0A7R9ACT5_9CRUS</name>
<evidence type="ECO:0000313" key="2">
    <source>
        <dbReference type="EMBL" id="CAD7251510.1"/>
    </source>
</evidence>
<evidence type="ECO:0000256" key="1">
    <source>
        <dbReference type="SAM" id="SignalP"/>
    </source>
</evidence>